<proteinExistence type="inferred from homology"/>
<keyword evidence="5 7" id="KW-1133">Transmembrane helix</keyword>
<protein>
    <submittedName>
        <fullName evidence="8">DoxX family membrane protein</fullName>
    </submittedName>
</protein>
<evidence type="ECO:0000256" key="7">
    <source>
        <dbReference type="SAM" id="Phobius"/>
    </source>
</evidence>
<comment type="caution">
    <text evidence="8">The sequence shown here is derived from an EMBL/GenBank/DDBJ whole genome shotgun (WGS) entry which is preliminary data.</text>
</comment>
<dbReference type="Pfam" id="PF02635">
    <property type="entry name" value="DsrE"/>
    <property type="match status" value="1"/>
</dbReference>
<dbReference type="Gene3D" id="3.40.1260.10">
    <property type="entry name" value="DsrEFH-like"/>
    <property type="match status" value="1"/>
</dbReference>
<dbReference type="PANTHER" id="PTHR33452:SF1">
    <property type="entry name" value="INNER MEMBRANE PROTEIN YPHA-RELATED"/>
    <property type="match status" value="1"/>
</dbReference>
<accession>A0ABS6XEN1</accession>
<gene>
    <name evidence="8" type="ORF">KYK27_15445</name>
</gene>
<feature type="transmembrane region" description="Helical" evidence="7">
    <location>
        <begin position="12"/>
        <end position="31"/>
    </location>
</feature>
<comment type="similarity">
    <text evidence="2">Belongs to the DoxX family.</text>
</comment>
<dbReference type="Proteomes" id="UP000774935">
    <property type="component" value="Unassembled WGS sequence"/>
</dbReference>
<feature type="transmembrane region" description="Helical" evidence="7">
    <location>
        <begin position="81"/>
        <end position="100"/>
    </location>
</feature>
<sequence>MEFTPLQRIAFLVLRILGSLIFITAGINHIFKTAGATAKLQKSAFGHLATTIAPAESLIILSGIGLLVGGILLLAGFKTKLAALGLLAILVPITLTVQITNPDGAGPLFKNIALIGMLLFFILSGAVYYGLDQVLSLKKKAAYQTIGNKHYINVLALGALLTLGSCTTTGTIAQSSTQQSASKQKYAVLISQPSHLKAAVNTAESITKDSNYNSEAFVIMACGKSVEAFQKGSEMAPFIEQGSALGVTFKICGMSLKQFKVDQSTLVDGLEVEPNGLTYMFDLQQQGYKTVEL</sequence>
<feature type="transmembrane region" description="Helical" evidence="7">
    <location>
        <begin position="51"/>
        <end position="74"/>
    </location>
</feature>
<organism evidence="8 9">
    <name type="scientific">Pontibacter populi</name>
    <dbReference type="NCBI Taxonomy" id="890055"/>
    <lineage>
        <taxon>Bacteria</taxon>
        <taxon>Pseudomonadati</taxon>
        <taxon>Bacteroidota</taxon>
        <taxon>Cytophagia</taxon>
        <taxon>Cytophagales</taxon>
        <taxon>Hymenobacteraceae</taxon>
        <taxon>Pontibacter</taxon>
    </lineage>
</organism>
<evidence type="ECO:0000256" key="4">
    <source>
        <dbReference type="ARBA" id="ARBA00022692"/>
    </source>
</evidence>
<dbReference type="RefSeq" id="WP_199111154.1">
    <property type="nucleotide sequence ID" value="NZ_JAHWXQ010000005.1"/>
</dbReference>
<feature type="transmembrane region" description="Helical" evidence="7">
    <location>
        <begin position="112"/>
        <end position="131"/>
    </location>
</feature>
<reference evidence="8 9" key="1">
    <citation type="submission" date="2021-07" db="EMBL/GenBank/DDBJ databases">
        <authorList>
            <person name="Kim M.K."/>
        </authorList>
    </citation>
    <scope>NUCLEOTIDE SEQUENCE [LARGE SCALE GENOMIC DNA]</scope>
    <source>
        <strain evidence="8 9">HLY7-15</strain>
    </source>
</reference>
<dbReference type="InterPro" id="IPR032808">
    <property type="entry name" value="DoxX"/>
</dbReference>
<evidence type="ECO:0000256" key="3">
    <source>
        <dbReference type="ARBA" id="ARBA00022475"/>
    </source>
</evidence>
<evidence type="ECO:0000313" key="8">
    <source>
        <dbReference type="EMBL" id="MBW3366457.1"/>
    </source>
</evidence>
<evidence type="ECO:0000313" key="9">
    <source>
        <dbReference type="Proteomes" id="UP000774935"/>
    </source>
</evidence>
<feature type="transmembrane region" description="Helical" evidence="7">
    <location>
        <begin position="151"/>
        <end position="173"/>
    </location>
</feature>
<keyword evidence="4 7" id="KW-0812">Transmembrane</keyword>
<keyword evidence="6 7" id="KW-0472">Membrane</keyword>
<evidence type="ECO:0000256" key="1">
    <source>
        <dbReference type="ARBA" id="ARBA00004651"/>
    </source>
</evidence>
<dbReference type="InterPro" id="IPR051907">
    <property type="entry name" value="DoxX-like_oxidoreductase"/>
</dbReference>
<evidence type="ECO:0000256" key="2">
    <source>
        <dbReference type="ARBA" id="ARBA00006679"/>
    </source>
</evidence>
<dbReference type="Pfam" id="PF07681">
    <property type="entry name" value="DoxX"/>
    <property type="match status" value="1"/>
</dbReference>
<evidence type="ECO:0000256" key="6">
    <source>
        <dbReference type="ARBA" id="ARBA00023136"/>
    </source>
</evidence>
<dbReference type="EMBL" id="JAHWXQ010000005">
    <property type="protein sequence ID" value="MBW3366457.1"/>
    <property type="molecule type" value="Genomic_DNA"/>
</dbReference>
<keyword evidence="9" id="KW-1185">Reference proteome</keyword>
<comment type="subcellular location">
    <subcellularLocation>
        <location evidence="1">Cell membrane</location>
        <topology evidence="1">Multi-pass membrane protein</topology>
    </subcellularLocation>
</comment>
<keyword evidence="3" id="KW-1003">Cell membrane</keyword>
<evidence type="ECO:0000256" key="5">
    <source>
        <dbReference type="ARBA" id="ARBA00022989"/>
    </source>
</evidence>
<dbReference type="InterPro" id="IPR003787">
    <property type="entry name" value="Sulphur_relay_DsrE/F-like"/>
</dbReference>
<name>A0ABS6XEN1_9BACT</name>
<dbReference type="SUPFAM" id="SSF75169">
    <property type="entry name" value="DsrEFH-like"/>
    <property type="match status" value="1"/>
</dbReference>
<dbReference type="InterPro" id="IPR027396">
    <property type="entry name" value="DsrEFH-like"/>
</dbReference>
<dbReference type="PANTHER" id="PTHR33452">
    <property type="entry name" value="OXIDOREDUCTASE CATD-RELATED"/>
    <property type="match status" value="1"/>
</dbReference>